<dbReference type="AlphaFoldDB" id="A0A165QZ26"/>
<name>A0A165QZ26_9AGAM</name>
<feature type="transmembrane region" description="Helical" evidence="1">
    <location>
        <begin position="69"/>
        <end position="88"/>
    </location>
</feature>
<evidence type="ECO:0000256" key="1">
    <source>
        <dbReference type="SAM" id="Phobius"/>
    </source>
</evidence>
<keyword evidence="3" id="KW-1185">Reference proteome</keyword>
<dbReference type="EMBL" id="KV425588">
    <property type="protein sequence ID" value="KZT23085.1"/>
    <property type="molecule type" value="Genomic_DNA"/>
</dbReference>
<dbReference type="InParanoid" id="A0A165QZ26"/>
<keyword evidence="1" id="KW-0472">Membrane</keyword>
<dbReference type="Proteomes" id="UP000076761">
    <property type="component" value="Unassembled WGS sequence"/>
</dbReference>
<reference evidence="2 3" key="1">
    <citation type="journal article" date="2016" name="Mol. Biol. Evol.">
        <title>Comparative Genomics of Early-Diverging Mushroom-Forming Fungi Provides Insights into the Origins of Lignocellulose Decay Capabilities.</title>
        <authorList>
            <person name="Nagy L.G."/>
            <person name="Riley R."/>
            <person name="Tritt A."/>
            <person name="Adam C."/>
            <person name="Daum C."/>
            <person name="Floudas D."/>
            <person name="Sun H."/>
            <person name="Yadav J.S."/>
            <person name="Pangilinan J."/>
            <person name="Larsson K.H."/>
            <person name="Matsuura K."/>
            <person name="Barry K."/>
            <person name="Labutti K."/>
            <person name="Kuo R."/>
            <person name="Ohm R.A."/>
            <person name="Bhattacharya S.S."/>
            <person name="Shirouzu T."/>
            <person name="Yoshinaga Y."/>
            <person name="Martin F.M."/>
            <person name="Grigoriev I.V."/>
            <person name="Hibbett D.S."/>
        </authorList>
    </citation>
    <scope>NUCLEOTIDE SEQUENCE [LARGE SCALE GENOMIC DNA]</scope>
    <source>
        <strain evidence="2 3">HHB14362 ss-1</strain>
    </source>
</reference>
<accession>A0A165QZ26</accession>
<evidence type="ECO:0000313" key="2">
    <source>
        <dbReference type="EMBL" id="KZT23085.1"/>
    </source>
</evidence>
<keyword evidence="1" id="KW-0812">Transmembrane</keyword>
<evidence type="ECO:0000313" key="3">
    <source>
        <dbReference type="Proteomes" id="UP000076761"/>
    </source>
</evidence>
<organism evidence="2 3">
    <name type="scientific">Neolentinus lepideus HHB14362 ss-1</name>
    <dbReference type="NCBI Taxonomy" id="1314782"/>
    <lineage>
        <taxon>Eukaryota</taxon>
        <taxon>Fungi</taxon>
        <taxon>Dikarya</taxon>
        <taxon>Basidiomycota</taxon>
        <taxon>Agaricomycotina</taxon>
        <taxon>Agaricomycetes</taxon>
        <taxon>Gloeophyllales</taxon>
        <taxon>Gloeophyllaceae</taxon>
        <taxon>Neolentinus</taxon>
    </lineage>
</organism>
<gene>
    <name evidence="2" type="ORF">NEOLEDRAFT_567688</name>
</gene>
<keyword evidence="1" id="KW-1133">Transmembrane helix</keyword>
<sequence length="131" mass="14658">MIYSRCTSSIHAMQGSEDVWIGRVRSSSGYRSDITMMYNVAFGLGCSRVFMSPARVVGRTLDMYHMLHAVHYHLPFVVLFVILPSYLVTGSTFNAVFDFLQSPIESIVVRLPLIRASNTMGPGLSYITSRV</sequence>
<protein>
    <submittedName>
        <fullName evidence="2">Uncharacterized protein</fullName>
    </submittedName>
</protein>
<proteinExistence type="predicted"/>